<proteinExistence type="inferred from homology"/>
<dbReference type="GO" id="GO:0009423">
    <property type="term" value="P:chorismate biosynthetic process"/>
    <property type="evidence" value="ECO:0007669"/>
    <property type="project" value="UniProtKB-UniRule"/>
</dbReference>
<gene>
    <name evidence="8" type="primary">aroQ</name>
    <name evidence="13" type="ORF">BSZ37_17515</name>
</gene>
<comment type="catalytic activity">
    <reaction evidence="1 8">
        <text>3-dehydroquinate = 3-dehydroshikimate + H2O</text>
        <dbReference type="Rhea" id="RHEA:21096"/>
        <dbReference type="ChEBI" id="CHEBI:15377"/>
        <dbReference type="ChEBI" id="CHEBI:16630"/>
        <dbReference type="ChEBI" id="CHEBI:32364"/>
        <dbReference type="EC" id="4.2.1.10"/>
    </reaction>
</comment>
<feature type="binding site" evidence="8 10">
    <location>
        <position position="81"/>
    </location>
    <ligand>
        <name>substrate</name>
    </ligand>
</feature>
<feature type="transmembrane region" description="Helical" evidence="12">
    <location>
        <begin position="122"/>
        <end position="146"/>
    </location>
</feature>
<dbReference type="Gene3D" id="3.40.50.9100">
    <property type="entry name" value="Dehydroquinase, class II"/>
    <property type="match status" value="1"/>
</dbReference>
<dbReference type="Proteomes" id="UP000216339">
    <property type="component" value="Unassembled WGS sequence"/>
</dbReference>
<comment type="subunit">
    <text evidence="5 8">Homododecamer.</text>
</comment>
<dbReference type="EC" id="4.2.1.10" evidence="6 8"/>
<feature type="binding site" evidence="8 10">
    <location>
        <position position="94"/>
    </location>
    <ligand>
        <name>substrate</name>
    </ligand>
</feature>
<sequence length="151" mass="15982">MPDSSAPPRPGILVLNGPNLNRLGQREPAVYGSLTLADVESTLRERFPDLALRFAQHNSEGALIDALHAADTVETAGVVFNPGGYAHTSVALRDAISSISTPVVEVHISNVYARESFRHTSLLSAVCAGLITGFGVAGYTMAVGYFERKTG</sequence>
<dbReference type="NCBIfam" id="NF003806">
    <property type="entry name" value="PRK05395.1-3"/>
    <property type="match status" value="1"/>
</dbReference>
<dbReference type="InterPro" id="IPR036441">
    <property type="entry name" value="DHquinase_II_sf"/>
</dbReference>
<dbReference type="EMBL" id="MQWD01000001">
    <property type="protein sequence ID" value="PAP78105.1"/>
    <property type="molecule type" value="Genomic_DNA"/>
</dbReference>
<reference evidence="13 14" key="1">
    <citation type="submission" date="2016-11" db="EMBL/GenBank/DDBJ databases">
        <title>Study of marine rhodopsin-containing bacteria.</title>
        <authorList>
            <person name="Yoshizawa S."/>
            <person name="Kumagai Y."/>
            <person name="Kogure K."/>
        </authorList>
    </citation>
    <scope>NUCLEOTIDE SEQUENCE [LARGE SCALE GENOMIC DNA]</scope>
    <source>
        <strain evidence="13 14">SAORIC-28</strain>
    </source>
</reference>
<evidence type="ECO:0000313" key="14">
    <source>
        <dbReference type="Proteomes" id="UP000216339"/>
    </source>
</evidence>
<dbReference type="OrthoDB" id="9790793at2"/>
<evidence type="ECO:0000256" key="12">
    <source>
        <dbReference type="SAM" id="Phobius"/>
    </source>
</evidence>
<evidence type="ECO:0000256" key="5">
    <source>
        <dbReference type="ARBA" id="ARBA00011193"/>
    </source>
</evidence>
<feature type="site" description="Transition state stabilizer" evidence="8 11">
    <location>
        <position position="26"/>
    </location>
</feature>
<evidence type="ECO:0000256" key="7">
    <source>
        <dbReference type="ARBA" id="ARBA00023239"/>
    </source>
</evidence>
<evidence type="ECO:0000256" key="2">
    <source>
        <dbReference type="ARBA" id="ARBA00003924"/>
    </source>
</evidence>
<dbReference type="SUPFAM" id="SSF52304">
    <property type="entry name" value="Type II 3-dehydroquinate dehydratase"/>
    <property type="match status" value="1"/>
</dbReference>
<evidence type="ECO:0000256" key="6">
    <source>
        <dbReference type="ARBA" id="ARBA00012060"/>
    </source>
</evidence>
<feature type="binding site" evidence="8 10">
    <location>
        <position position="87"/>
    </location>
    <ligand>
        <name>substrate</name>
    </ligand>
</feature>
<dbReference type="RefSeq" id="WP_095511779.1">
    <property type="nucleotide sequence ID" value="NZ_MQWD01000001.1"/>
</dbReference>
<dbReference type="GO" id="GO:0008652">
    <property type="term" value="P:amino acid biosynthetic process"/>
    <property type="evidence" value="ECO:0007669"/>
    <property type="project" value="UniProtKB-KW"/>
</dbReference>
<evidence type="ECO:0000256" key="9">
    <source>
        <dbReference type="PIRSR" id="PIRSR001399-1"/>
    </source>
</evidence>
<dbReference type="InterPro" id="IPR018509">
    <property type="entry name" value="DHquinase_II_CS"/>
</dbReference>
<dbReference type="PANTHER" id="PTHR21272:SF3">
    <property type="entry name" value="CATABOLIC 3-DEHYDROQUINASE"/>
    <property type="match status" value="1"/>
</dbReference>
<evidence type="ECO:0000256" key="11">
    <source>
        <dbReference type="PIRSR" id="PIRSR001399-3"/>
    </source>
</evidence>
<feature type="binding site" evidence="8 10">
    <location>
        <position position="118"/>
    </location>
    <ligand>
        <name>substrate</name>
    </ligand>
</feature>
<keyword evidence="12" id="KW-1133">Transmembrane helix</keyword>
<dbReference type="NCBIfam" id="NF003805">
    <property type="entry name" value="PRK05395.1-2"/>
    <property type="match status" value="1"/>
</dbReference>
<dbReference type="HAMAP" id="MF_00169">
    <property type="entry name" value="AroQ"/>
    <property type="match status" value="1"/>
</dbReference>
<feature type="binding site" evidence="8 10">
    <location>
        <begin position="108"/>
        <end position="109"/>
    </location>
    <ligand>
        <name>substrate</name>
    </ligand>
</feature>
<dbReference type="GO" id="GO:0003855">
    <property type="term" value="F:3-dehydroquinate dehydratase activity"/>
    <property type="evidence" value="ECO:0007669"/>
    <property type="project" value="UniProtKB-UniRule"/>
</dbReference>
<feature type="active site" description="Proton acceptor" evidence="8 9">
    <location>
        <position position="31"/>
    </location>
</feature>
<name>A0A271J569_9BACT</name>
<evidence type="ECO:0000256" key="10">
    <source>
        <dbReference type="PIRSR" id="PIRSR001399-2"/>
    </source>
</evidence>
<comment type="caution">
    <text evidence="13">The sequence shown here is derived from an EMBL/GenBank/DDBJ whole genome shotgun (WGS) entry which is preliminary data.</text>
</comment>
<feature type="active site" description="Proton donor" evidence="8 9">
    <location>
        <position position="107"/>
    </location>
</feature>
<keyword evidence="12" id="KW-0472">Membrane</keyword>
<dbReference type="Pfam" id="PF01220">
    <property type="entry name" value="DHquinase_II"/>
    <property type="match status" value="1"/>
</dbReference>
<dbReference type="AlphaFoldDB" id="A0A271J569"/>
<protein>
    <recommendedName>
        <fullName evidence="6 8">3-dehydroquinate dehydratase</fullName>
        <shortName evidence="8">3-dehydroquinase</shortName>
        <ecNumber evidence="6 8">4.2.1.10</ecNumber>
    </recommendedName>
    <alternativeName>
        <fullName evidence="8">Type II DHQase</fullName>
    </alternativeName>
</protein>
<evidence type="ECO:0000256" key="4">
    <source>
        <dbReference type="ARBA" id="ARBA00011037"/>
    </source>
</evidence>
<evidence type="ECO:0000256" key="3">
    <source>
        <dbReference type="ARBA" id="ARBA00004902"/>
    </source>
</evidence>
<dbReference type="CDD" id="cd00466">
    <property type="entry name" value="DHQase_II"/>
    <property type="match status" value="1"/>
</dbReference>
<comment type="pathway">
    <text evidence="3 8">Metabolic intermediate biosynthesis; chorismate biosynthesis; chorismate from D-erythrose 4-phosphate and phosphoenolpyruvate: step 3/7.</text>
</comment>
<evidence type="ECO:0000256" key="1">
    <source>
        <dbReference type="ARBA" id="ARBA00001864"/>
    </source>
</evidence>
<keyword evidence="8" id="KW-0028">Amino-acid biosynthesis</keyword>
<dbReference type="UniPathway" id="UPA00053">
    <property type="reaction ID" value="UER00086"/>
</dbReference>
<keyword evidence="8" id="KW-0057">Aromatic amino acid biosynthesis</keyword>
<accession>A0A271J569</accession>
<dbReference type="NCBIfam" id="TIGR01088">
    <property type="entry name" value="aroQ"/>
    <property type="match status" value="1"/>
</dbReference>
<evidence type="ECO:0000313" key="13">
    <source>
        <dbReference type="EMBL" id="PAP78105.1"/>
    </source>
</evidence>
<dbReference type="PROSITE" id="PS01029">
    <property type="entry name" value="DEHYDROQUINASE_II"/>
    <property type="match status" value="1"/>
</dbReference>
<dbReference type="PIRSF" id="PIRSF001399">
    <property type="entry name" value="DHquinase_II"/>
    <property type="match status" value="1"/>
</dbReference>
<organism evidence="13 14">
    <name type="scientific">Rubrivirga marina</name>
    <dbReference type="NCBI Taxonomy" id="1196024"/>
    <lineage>
        <taxon>Bacteria</taxon>
        <taxon>Pseudomonadati</taxon>
        <taxon>Rhodothermota</taxon>
        <taxon>Rhodothermia</taxon>
        <taxon>Rhodothermales</taxon>
        <taxon>Rubricoccaceae</taxon>
        <taxon>Rubrivirga</taxon>
    </lineage>
</organism>
<evidence type="ECO:0000256" key="8">
    <source>
        <dbReference type="HAMAP-Rule" id="MF_00169"/>
    </source>
</evidence>
<dbReference type="GO" id="GO:0009073">
    <property type="term" value="P:aromatic amino acid family biosynthetic process"/>
    <property type="evidence" value="ECO:0007669"/>
    <property type="project" value="UniProtKB-KW"/>
</dbReference>
<comment type="function">
    <text evidence="2 8">Catalyzes a trans-dehydration via an enolate intermediate.</text>
</comment>
<keyword evidence="7 8" id="KW-0456">Lyase</keyword>
<comment type="similarity">
    <text evidence="4 8">Belongs to the type-II 3-dehydroquinase family.</text>
</comment>
<dbReference type="PANTHER" id="PTHR21272">
    <property type="entry name" value="CATABOLIC 3-DEHYDROQUINASE"/>
    <property type="match status" value="1"/>
</dbReference>
<dbReference type="NCBIfam" id="NF003807">
    <property type="entry name" value="PRK05395.1-4"/>
    <property type="match status" value="1"/>
</dbReference>
<keyword evidence="14" id="KW-1185">Reference proteome</keyword>
<dbReference type="InterPro" id="IPR001874">
    <property type="entry name" value="DHquinase_II"/>
</dbReference>
<dbReference type="GO" id="GO:0019631">
    <property type="term" value="P:quinate catabolic process"/>
    <property type="evidence" value="ECO:0007669"/>
    <property type="project" value="TreeGrafter"/>
</dbReference>
<keyword evidence="12" id="KW-0812">Transmembrane</keyword>